<reference evidence="4" key="1">
    <citation type="submission" date="2020-01" db="EMBL/GenBank/DDBJ databases">
        <title>Caldichromatium gen. nov., sp. nov., a thermophilic purple sulfur bacterium member of the family Chromatiaceae isolated from Nakabusa hot spring, Japan.</title>
        <authorList>
            <person name="Saini M.K."/>
            <person name="Hanada S."/>
            <person name="Tank M."/>
        </authorList>
    </citation>
    <scope>NUCLEOTIDE SEQUENCE [LARGE SCALE GENOMIC DNA]</scope>
    <source>
        <strain evidence="4">No.7</strain>
    </source>
</reference>
<organism evidence="3 4">
    <name type="scientific">Caldichromatium japonicum</name>
    <dbReference type="NCBI Taxonomy" id="2699430"/>
    <lineage>
        <taxon>Bacteria</taxon>
        <taxon>Pseudomonadati</taxon>
        <taxon>Pseudomonadota</taxon>
        <taxon>Gammaproteobacteria</taxon>
        <taxon>Chromatiales</taxon>
        <taxon>Chromatiaceae</taxon>
        <taxon>Caldichromatium</taxon>
    </lineage>
</organism>
<evidence type="ECO:0000313" key="3">
    <source>
        <dbReference type="EMBL" id="QIK37313.1"/>
    </source>
</evidence>
<proteinExistence type="inferred from homology"/>
<dbReference type="Gene3D" id="3.30.1370.140">
    <property type="entry name" value="HupH hydrogenase expression protein, C-terminal domain"/>
    <property type="match status" value="1"/>
</dbReference>
<sequence length="126" mass="13876">MQVEEPSALALSLLQEIRHALGRLIAQREETRIELQALLLGPAEIQMLESVLGRGEVEARVEALGPTLVCETAIPGVWWLSHQDTEGRVLSRQIEVAAVPAILQPSPDDLAESLARLDNRLHAYRA</sequence>
<gene>
    <name evidence="3" type="ORF">GWK36_04125</name>
</gene>
<dbReference type="RefSeq" id="WP_166270083.1">
    <property type="nucleotide sequence ID" value="NZ_CP048029.1"/>
</dbReference>
<keyword evidence="4" id="KW-1185">Reference proteome</keyword>
<evidence type="ECO:0000259" key="2">
    <source>
        <dbReference type="Pfam" id="PF04809"/>
    </source>
</evidence>
<comment type="similarity">
    <text evidence="1">Belongs to the HupH/HyaF family.</text>
</comment>
<protein>
    <submittedName>
        <fullName evidence="3">Hydrogenase expression/formation protein</fullName>
    </submittedName>
</protein>
<dbReference type="Proteomes" id="UP000502699">
    <property type="component" value="Chromosome"/>
</dbReference>
<name>A0A6G7VB63_9GAMM</name>
<accession>A0A6G7VB63</accession>
<dbReference type="InterPro" id="IPR038527">
    <property type="entry name" value="HupH_C_sf"/>
</dbReference>
<evidence type="ECO:0000313" key="4">
    <source>
        <dbReference type="Proteomes" id="UP000502699"/>
    </source>
</evidence>
<dbReference type="EMBL" id="CP048029">
    <property type="protein sequence ID" value="QIK37313.1"/>
    <property type="molecule type" value="Genomic_DNA"/>
</dbReference>
<dbReference type="AlphaFoldDB" id="A0A6G7VB63"/>
<feature type="domain" description="HupH hydrogenase expression protein C-terminal" evidence="2">
    <location>
        <begin position="10"/>
        <end position="123"/>
    </location>
</feature>
<dbReference type="KEGG" id="cjap:GWK36_04125"/>
<evidence type="ECO:0000256" key="1">
    <source>
        <dbReference type="ARBA" id="ARBA00010832"/>
    </source>
</evidence>
<dbReference type="Pfam" id="PF04809">
    <property type="entry name" value="HupH_C"/>
    <property type="match status" value="1"/>
</dbReference>
<dbReference type="InterPro" id="IPR006894">
    <property type="entry name" value="HupH_Hydgase_express_prot_C"/>
</dbReference>